<accession>A0A402AAE1</accession>
<keyword evidence="2" id="KW-1185">Reference proteome</keyword>
<name>A0A402AAE1_9CHLR</name>
<dbReference type="Proteomes" id="UP000287352">
    <property type="component" value="Unassembled WGS sequence"/>
</dbReference>
<organism evidence="1 2">
    <name type="scientific">Tengunoibacter tsumagoiensis</name>
    <dbReference type="NCBI Taxonomy" id="2014871"/>
    <lineage>
        <taxon>Bacteria</taxon>
        <taxon>Bacillati</taxon>
        <taxon>Chloroflexota</taxon>
        <taxon>Ktedonobacteria</taxon>
        <taxon>Ktedonobacterales</taxon>
        <taxon>Dictyobacteraceae</taxon>
        <taxon>Tengunoibacter</taxon>
    </lineage>
</organism>
<evidence type="ECO:0008006" key="3">
    <source>
        <dbReference type="Google" id="ProtNLM"/>
    </source>
</evidence>
<proteinExistence type="predicted"/>
<comment type="caution">
    <text evidence="1">The sequence shown here is derived from an EMBL/GenBank/DDBJ whole genome shotgun (WGS) entry which is preliminary data.</text>
</comment>
<gene>
    <name evidence="1" type="ORF">KTT_58650</name>
</gene>
<evidence type="ECO:0000313" key="1">
    <source>
        <dbReference type="EMBL" id="GCE16006.1"/>
    </source>
</evidence>
<protein>
    <recommendedName>
        <fullName evidence="3">DUF4388 domain-containing protein</fullName>
    </recommendedName>
</protein>
<evidence type="ECO:0000313" key="2">
    <source>
        <dbReference type="Proteomes" id="UP000287352"/>
    </source>
</evidence>
<sequence length="182" mass="19765">MSEYRLDLKTLLTMLEELQQTGWLMTSLPPQVLGKQEVCLVRIELVRGKVVACFLQGESGRSYGSGLQVLQGIMNVGERRWTYEPQAIASSSSQSLDLLQSSYQTSAAASDAANEANTFSAFPIPKRTVSLSLQYVDRNSRKVLALIDGQRSVEKIAALSGLAIPVVLSTLQELTTLGVVTA</sequence>
<dbReference type="EMBL" id="BIFR01000002">
    <property type="protein sequence ID" value="GCE16006.1"/>
    <property type="molecule type" value="Genomic_DNA"/>
</dbReference>
<dbReference type="AlphaFoldDB" id="A0A402AAE1"/>
<dbReference type="RefSeq" id="WP_126583395.1">
    <property type="nucleotide sequence ID" value="NZ_BIFR01000002.1"/>
</dbReference>
<reference evidence="2" key="1">
    <citation type="submission" date="2018-12" db="EMBL/GenBank/DDBJ databases">
        <title>Tengunoibacter tsumagoiensis gen. nov., sp. nov., Dictyobacter kobayashii sp. nov., D. alpinus sp. nov., and D. joshuensis sp. nov. and description of Dictyobacteraceae fam. nov. within the order Ktedonobacterales isolated from Tengu-no-mugimeshi.</title>
        <authorList>
            <person name="Wang C.M."/>
            <person name="Zheng Y."/>
            <person name="Sakai Y."/>
            <person name="Toyoda A."/>
            <person name="Minakuchi Y."/>
            <person name="Abe K."/>
            <person name="Yokota A."/>
            <person name="Yabe S."/>
        </authorList>
    </citation>
    <scope>NUCLEOTIDE SEQUENCE [LARGE SCALE GENOMIC DNA]</scope>
    <source>
        <strain evidence="2">Uno3</strain>
    </source>
</reference>
<dbReference type="OrthoDB" id="155392at2"/>